<keyword evidence="2" id="KW-1185">Reference proteome</keyword>
<name>A0ABN6EQU6_9BACT</name>
<evidence type="ECO:0000313" key="2">
    <source>
        <dbReference type="Proteomes" id="UP001053296"/>
    </source>
</evidence>
<dbReference type="Proteomes" id="UP001053296">
    <property type="component" value="Chromosome"/>
</dbReference>
<accession>A0ABN6EQU6</accession>
<reference evidence="1" key="1">
    <citation type="journal article" date="2022" name="Arch. Microbiol.">
        <title>Pseudodesulfovibrio sediminis sp. nov., a mesophilic and neutrophilic sulfate-reducing bacterium isolated from sediment of a brackish lake.</title>
        <authorList>
            <person name="Takahashi A."/>
            <person name="Kojima H."/>
            <person name="Watanabe M."/>
            <person name="Fukui M."/>
        </authorList>
    </citation>
    <scope>NUCLEOTIDE SEQUENCE</scope>
    <source>
        <strain evidence="1">SF6</strain>
    </source>
</reference>
<organism evidence="1 2">
    <name type="scientific">Pseudodesulfovibrio sediminis</name>
    <dbReference type="NCBI Taxonomy" id="2810563"/>
    <lineage>
        <taxon>Bacteria</taxon>
        <taxon>Pseudomonadati</taxon>
        <taxon>Thermodesulfobacteriota</taxon>
        <taxon>Desulfovibrionia</taxon>
        <taxon>Desulfovibrionales</taxon>
        <taxon>Desulfovibrionaceae</taxon>
    </lineage>
</organism>
<dbReference type="EMBL" id="AP024485">
    <property type="protein sequence ID" value="BCS88786.1"/>
    <property type="molecule type" value="Genomic_DNA"/>
</dbReference>
<sequence>MPRELRFFLEYMCFPLWISDEEGVVGTIDPESLSISDDLKHDIKEWDRIFQATLDQRYPPDSGFSSKYANELLWKAFDEEGKSLFVRLKQELNGIYKITSEKYDNGN</sequence>
<gene>
    <name evidence="1" type="ORF">PSDVSF_20280</name>
</gene>
<protein>
    <submittedName>
        <fullName evidence="1">Uncharacterized protein</fullName>
    </submittedName>
</protein>
<evidence type="ECO:0000313" key="1">
    <source>
        <dbReference type="EMBL" id="BCS88786.1"/>
    </source>
</evidence>
<dbReference type="RefSeq" id="WP_229590774.1">
    <property type="nucleotide sequence ID" value="NZ_AP024485.1"/>
</dbReference>
<proteinExistence type="predicted"/>